<dbReference type="STRING" id="1907941.BKE30_09810"/>
<dbReference type="EMBL" id="MLCN01000024">
    <property type="protein sequence ID" value="ONG39314.1"/>
    <property type="molecule type" value="Genomic_DNA"/>
</dbReference>
<dbReference type="OrthoDB" id="6679547at2"/>
<reference evidence="1 2" key="1">
    <citation type="submission" date="2016-10" db="EMBL/GenBank/DDBJ databases">
        <title>Draft Genome sequence of Alkanindiges sp. strain H1.</title>
        <authorList>
            <person name="Subhash Y."/>
            <person name="Lee S."/>
        </authorList>
    </citation>
    <scope>NUCLEOTIDE SEQUENCE [LARGE SCALE GENOMIC DNA]</scope>
    <source>
        <strain evidence="1 2">H1</strain>
    </source>
</reference>
<sequence>MSNIKYVIRHNEFAYNDEWFLTDDATAGRITAVYTDKAEAEQAYKTLIVDALYNEYELSQYDIGNGEADDETYEKIEAFVLEKTGKPFDSETLPEMSEDDAFEFARLSGILCYQLIEFDDSKPHYALWINAEESYMDHYDTGSILFDHDPDFIEDSDCDWYFLSRIEQTLQGSLADLSDSPEILQAFLQNAAGISFDAQQQALVINGNGSNYQTIKALNALLKQPLFEIHSLTLEQIQAL</sequence>
<protein>
    <submittedName>
        <fullName evidence="1">Uncharacterized protein</fullName>
    </submittedName>
</protein>
<gene>
    <name evidence="1" type="ORF">BKE30_09810</name>
</gene>
<dbReference type="RefSeq" id="WP_076878444.1">
    <property type="nucleotide sequence ID" value="NZ_MLCN01000024.1"/>
</dbReference>
<organism evidence="1 2">
    <name type="scientific">Alkanindiges hydrocarboniclasticus</name>
    <dbReference type="NCBI Taxonomy" id="1907941"/>
    <lineage>
        <taxon>Bacteria</taxon>
        <taxon>Pseudomonadati</taxon>
        <taxon>Pseudomonadota</taxon>
        <taxon>Gammaproteobacteria</taxon>
        <taxon>Moraxellales</taxon>
        <taxon>Moraxellaceae</taxon>
        <taxon>Alkanindiges</taxon>
    </lineage>
</organism>
<dbReference type="Proteomes" id="UP000192132">
    <property type="component" value="Unassembled WGS sequence"/>
</dbReference>
<evidence type="ECO:0000313" key="1">
    <source>
        <dbReference type="EMBL" id="ONG39314.1"/>
    </source>
</evidence>
<name>A0A1S8CTR8_9GAMM</name>
<proteinExistence type="predicted"/>
<keyword evidence="2" id="KW-1185">Reference proteome</keyword>
<accession>A0A1S8CTR8</accession>
<evidence type="ECO:0000313" key="2">
    <source>
        <dbReference type="Proteomes" id="UP000192132"/>
    </source>
</evidence>
<dbReference type="AlphaFoldDB" id="A0A1S8CTR8"/>
<comment type="caution">
    <text evidence="1">The sequence shown here is derived from an EMBL/GenBank/DDBJ whole genome shotgun (WGS) entry which is preliminary data.</text>
</comment>